<feature type="compositionally biased region" description="Pro residues" evidence="2">
    <location>
        <begin position="59"/>
        <end position="71"/>
    </location>
</feature>
<feature type="transmembrane region" description="Helical" evidence="3">
    <location>
        <begin position="436"/>
        <end position="461"/>
    </location>
</feature>
<feature type="transmembrane region" description="Helical" evidence="3">
    <location>
        <begin position="550"/>
        <end position="576"/>
    </location>
</feature>
<feature type="compositionally biased region" description="Pro residues" evidence="2">
    <location>
        <begin position="79"/>
        <end position="94"/>
    </location>
</feature>
<accession>A0ABQ4DFZ2</accession>
<feature type="domain" description="Threonine/serine exporter-like N-terminal" evidence="4">
    <location>
        <begin position="216"/>
        <end position="456"/>
    </location>
</feature>
<evidence type="ECO:0000256" key="1">
    <source>
        <dbReference type="ARBA" id="ARBA00034125"/>
    </source>
</evidence>
<keyword evidence="3" id="KW-0812">Transmembrane</keyword>
<dbReference type="PANTHER" id="PTHR31082:SF4">
    <property type="entry name" value="PHEROMONE-REGULATED MEMBRANE PROTEIN 10"/>
    <property type="match status" value="1"/>
</dbReference>
<proteinExistence type="inferred from homology"/>
<feature type="region of interest" description="Disordered" evidence="2">
    <location>
        <begin position="149"/>
        <end position="176"/>
    </location>
</feature>
<dbReference type="InterPro" id="IPR010619">
    <property type="entry name" value="ThrE-like_N"/>
</dbReference>
<dbReference type="EMBL" id="BONP01000001">
    <property type="protein sequence ID" value="GIG38263.1"/>
    <property type="molecule type" value="Genomic_DNA"/>
</dbReference>
<organism evidence="5 6">
    <name type="scientific">Cellulomonas phragmiteti</name>
    <dbReference type="NCBI Taxonomy" id="478780"/>
    <lineage>
        <taxon>Bacteria</taxon>
        <taxon>Bacillati</taxon>
        <taxon>Actinomycetota</taxon>
        <taxon>Actinomycetes</taxon>
        <taxon>Micrococcales</taxon>
        <taxon>Cellulomonadaceae</taxon>
        <taxon>Cellulomonas</taxon>
    </lineage>
</organism>
<keyword evidence="3" id="KW-1133">Transmembrane helix</keyword>
<dbReference type="Proteomes" id="UP000614741">
    <property type="component" value="Unassembled WGS sequence"/>
</dbReference>
<evidence type="ECO:0000256" key="3">
    <source>
        <dbReference type="SAM" id="Phobius"/>
    </source>
</evidence>
<feature type="region of interest" description="Disordered" evidence="2">
    <location>
        <begin position="1"/>
        <end position="101"/>
    </location>
</feature>
<feature type="compositionally biased region" description="Low complexity" evidence="2">
    <location>
        <begin position="1"/>
        <end position="11"/>
    </location>
</feature>
<feature type="transmembrane region" description="Helical" evidence="3">
    <location>
        <begin position="499"/>
        <end position="517"/>
    </location>
</feature>
<evidence type="ECO:0000313" key="6">
    <source>
        <dbReference type="Proteomes" id="UP000614741"/>
    </source>
</evidence>
<feature type="transmembrane region" description="Helical" evidence="3">
    <location>
        <begin position="370"/>
        <end position="392"/>
    </location>
</feature>
<keyword evidence="6" id="KW-1185">Reference proteome</keyword>
<protein>
    <recommendedName>
        <fullName evidence="4">Threonine/serine exporter-like N-terminal domain-containing protein</fullName>
    </recommendedName>
</protein>
<gene>
    <name evidence="5" type="ORF">Cph01nite_00250</name>
</gene>
<feature type="transmembrane region" description="Helical" evidence="3">
    <location>
        <begin position="582"/>
        <end position="606"/>
    </location>
</feature>
<evidence type="ECO:0000259" key="4">
    <source>
        <dbReference type="Pfam" id="PF06738"/>
    </source>
</evidence>
<feature type="compositionally biased region" description="Low complexity" evidence="2">
    <location>
        <begin position="19"/>
        <end position="39"/>
    </location>
</feature>
<feature type="transmembrane region" description="Helical" evidence="3">
    <location>
        <begin position="523"/>
        <end position="543"/>
    </location>
</feature>
<dbReference type="RefSeq" id="WP_203670337.1">
    <property type="nucleotide sequence ID" value="NZ_BONP01000001.1"/>
</dbReference>
<feature type="transmembrane region" description="Helical" evidence="3">
    <location>
        <begin position="404"/>
        <end position="424"/>
    </location>
</feature>
<feature type="transmembrane region" description="Helical" evidence="3">
    <location>
        <begin position="473"/>
        <end position="492"/>
    </location>
</feature>
<reference evidence="5 6" key="1">
    <citation type="submission" date="2021-01" db="EMBL/GenBank/DDBJ databases">
        <title>Whole genome shotgun sequence of Cellulomonas phragmiteti NBRC 110785.</title>
        <authorList>
            <person name="Komaki H."/>
            <person name="Tamura T."/>
        </authorList>
    </citation>
    <scope>NUCLEOTIDE SEQUENCE [LARGE SCALE GENOMIC DNA]</scope>
    <source>
        <strain evidence="5 6">NBRC 110785</strain>
    </source>
</reference>
<feature type="compositionally biased region" description="Pro residues" evidence="2">
    <location>
        <begin position="40"/>
        <end position="52"/>
    </location>
</feature>
<name>A0ABQ4DFZ2_9CELL</name>
<dbReference type="PRINTS" id="PR01217">
    <property type="entry name" value="PRICHEXTENSN"/>
</dbReference>
<comment type="similarity">
    <text evidence="1">Belongs to the ThrE exporter (TC 2.A.79) family.</text>
</comment>
<feature type="transmembrane region" description="Helical" evidence="3">
    <location>
        <begin position="327"/>
        <end position="358"/>
    </location>
</feature>
<evidence type="ECO:0000313" key="5">
    <source>
        <dbReference type="EMBL" id="GIG38263.1"/>
    </source>
</evidence>
<feature type="transmembrane region" description="Helical" evidence="3">
    <location>
        <begin position="116"/>
        <end position="140"/>
    </location>
</feature>
<evidence type="ECO:0000256" key="2">
    <source>
        <dbReference type="SAM" id="MobiDB-lite"/>
    </source>
</evidence>
<dbReference type="Pfam" id="PF06738">
    <property type="entry name" value="ThrE"/>
    <property type="match status" value="1"/>
</dbReference>
<keyword evidence="3" id="KW-0472">Membrane</keyword>
<sequence length="622" mass="61746">MTTPTTLPTAAYAVDPDGAAPQQTTEAPTPTPSVTAAPTTPAPTPTPTPAPTPAVTTAPVPPPAEVTPDPTPQATTEPTPAPVPTVPSAVPTPSPTTTSEALVPVWPSRPAVVESAVPWGMVLVAALVLVLAATGLGWWWRRAAAAGAGDVAPGDDAAPTGGDPDAPTGGDPDAPTVVLPATAGDAATAVLPRTSPDGDTAADVTALSAHADATVRFLVRLGEAMIDTGSPIVQVNSTLQRVAAVNGLPEAAVVTFPTALIVSVPQHDTVQTAVTTAGSRALRLDQVADVLDLAHAASRGDVRPRDGLQALTAIVLSDPVSSTARRAAGYVAVAAGLSLVLGGGWLDVLVAAVLGGLVAAVTTATRRVPAVYQGLLVALCAFLVAVPVLLLVRTGWPVGLLAPLVAPLVTFLPGALLTTGVIDLATRQMIAGSSRLAAGVMQLVLLALGITAAAGLVGVPAADVGTASTGQPLGWAGPWLGVLVYAVGVVLHNDAHRGALPWITLVLVVAYAGQVLGGVLFGAVVSSFVGALAMTPVAMLAAARRGGPPFLVTFLPGFWVLVPGALGLVGVTSALGRSTDQALTTIVTTGVSMVAISLGVLAGLALGGGVQRRLAPDAPRIV</sequence>
<dbReference type="InterPro" id="IPR051361">
    <property type="entry name" value="ThrE/Ser_Exporter"/>
</dbReference>
<comment type="caution">
    <text evidence="5">The sequence shown here is derived from an EMBL/GenBank/DDBJ whole genome shotgun (WGS) entry which is preliminary data.</text>
</comment>
<dbReference type="PANTHER" id="PTHR31082">
    <property type="entry name" value="PHEROMONE-REGULATED MEMBRANE PROTEIN 10"/>
    <property type="match status" value="1"/>
</dbReference>